<sequence length="134" mass="15760">MDQIITFRSARFQPTPGELDDQSDEYINGGIFGRELSDYLVAELEKVGVDVTFRCAEDWGWYHQIKHDEPYKLGFGCQNYEGEDHLIQFIPKSSYVRRWFKKYHALPKIVLLKDQIMDILNRADDIDNIKIEEA</sequence>
<organism evidence="1 2">
    <name type="scientific">Yoonia phaeophyticola</name>
    <dbReference type="NCBI Taxonomy" id="3137369"/>
    <lineage>
        <taxon>Bacteria</taxon>
        <taxon>Pseudomonadati</taxon>
        <taxon>Pseudomonadota</taxon>
        <taxon>Alphaproteobacteria</taxon>
        <taxon>Rhodobacterales</taxon>
        <taxon>Paracoccaceae</taxon>
        <taxon>Yoonia</taxon>
    </lineage>
</organism>
<keyword evidence="2" id="KW-1185">Reference proteome</keyword>
<protein>
    <submittedName>
        <fullName evidence="1">Uncharacterized protein</fullName>
    </submittedName>
</protein>
<dbReference type="EMBL" id="CP150951">
    <property type="protein sequence ID" value="WZC48208.1"/>
    <property type="molecule type" value="Genomic_DNA"/>
</dbReference>
<name>A0ABZ2V2P5_9RHOB</name>
<reference evidence="2" key="1">
    <citation type="submission" date="2024-04" db="EMBL/GenBank/DDBJ databases">
        <title>Phylogenomic analyses of a clade within the roseobacter group suggest taxonomic reassignments of species of the genera Aestuariivita, Citreicella, Loktanella, Nautella, Pelagibaca, Ruegeria, Thalassobius, Thiobacimonas and Tropicibacter, and the proposal o.</title>
        <authorList>
            <person name="Jeon C.O."/>
        </authorList>
    </citation>
    <scope>NUCLEOTIDE SEQUENCE [LARGE SCALE GENOMIC DNA]</scope>
    <source>
        <strain evidence="2">BS5-3</strain>
    </source>
</reference>
<gene>
    <name evidence="1" type="ORF">AABB29_15230</name>
</gene>
<dbReference type="RefSeq" id="WP_341366327.1">
    <property type="nucleotide sequence ID" value="NZ_CP150951.2"/>
</dbReference>
<dbReference type="Proteomes" id="UP001440612">
    <property type="component" value="Chromosome"/>
</dbReference>
<proteinExistence type="predicted"/>
<evidence type="ECO:0000313" key="2">
    <source>
        <dbReference type="Proteomes" id="UP001440612"/>
    </source>
</evidence>
<accession>A0ABZ2V2P5</accession>
<evidence type="ECO:0000313" key="1">
    <source>
        <dbReference type="EMBL" id="WZC48208.1"/>
    </source>
</evidence>